<dbReference type="RefSeq" id="WP_251610963.1">
    <property type="nucleotide sequence ID" value="NZ_JAMQJY010000003.1"/>
</dbReference>
<evidence type="ECO:0000313" key="4">
    <source>
        <dbReference type="Proteomes" id="UP001203665"/>
    </source>
</evidence>
<organism evidence="3 4">
    <name type="scientific">Alkalicoccobacillus plakortidis</name>
    <dbReference type="NCBI Taxonomy" id="444060"/>
    <lineage>
        <taxon>Bacteria</taxon>
        <taxon>Bacillati</taxon>
        <taxon>Bacillota</taxon>
        <taxon>Bacilli</taxon>
        <taxon>Bacillales</taxon>
        <taxon>Bacillaceae</taxon>
        <taxon>Alkalicoccobacillus</taxon>
    </lineage>
</organism>
<feature type="transmembrane region" description="Helical" evidence="2">
    <location>
        <begin position="484"/>
        <end position="503"/>
    </location>
</feature>
<keyword evidence="4" id="KW-1185">Reference proteome</keyword>
<dbReference type="Proteomes" id="UP001203665">
    <property type="component" value="Unassembled WGS sequence"/>
</dbReference>
<feature type="compositionally biased region" description="Pro residues" evidence="1">
    <location>
        <begin position="401"/>
        <end position="411"/>
    </location>
</feature>
<protein>
    <recommendedName>
        <fullName evidence="5">Gram-positive cocci surface proteins LPxTG domain-containing protein</fullName>
    </recommendedName>
</protein>
<feature type="region of interest" description="Disordered" evidence="1">
    <location>
        <begin position="392"/>
        <end position="481"/>
    </location>
</feature>
<feature type="region of interest" description="Disordered" evidence="1">
    <location>
        <begin position="78"/>
        <end position="214"/>
    </location>
</feature>
<keyword evidence="2" id="KW-0472">Membrane</keyword>
<gene>
    <name evidence="3" type="ORF">NDM98_18950</name>
</gene>
<evidence type="ECO:0000313" key="3">
    <source>
        <dbReference type="EMBL" id="MCM2677309.1"/>
    </source>
</evidence>
<keyword evidence="2" id="KW-1133">Transmembrane helix</keyword>
<dbReference type="EMBL" id="JAMQJY010000003">
    <property type="protein sequence ID" value="MCM2677309.1"/>
    <property type="molecule type" value="Genomic_DNA"/>
</dbReference>
<evidence type="ECO:0000256" key="2">
    <source>
        <dbReference type="SAM" id="Phobius"/>
    </source>
</evidence>
<evidence type="ECO:0008006" key="5">
    <source>
        <dbReference type="Google" id="ProtNLM"/>
    </source>
</evidence>
<name>A0ABT0XPZ2_9BACI</name>
<accession>A0ABT0XPZ2</accession>
<evidence type="ECO:0000256" key="1">
    <source>
        <dbReference type="SAM" id="MobiDB-lite"/>
    </source>
</evidence>
<comment type="caution">
    <text evidence="3">The sequence shown here is derived from an EMBL/GenBank/DDBJ whole genome shotgun (WGS) entry which is preliminary data.</text>
</comment>
<keyword evidence="2" id="KW-0812">Transmembrane</keyword>
<feature type="compositionally biased region" description="Acidic residues" evidence="1">
    <location>
        <begin position="84"/>
        <end position="213"/>
    </location>
</feature>
<proteinExistence type="predicted"/>
<feature type="compositionally biased region" description="Basic and acidic residues" evidence="1">
    <location>
        <begin position="432"/>
        <end position="473"/>
    </location>
</feature>
<sequence length="509" mass="56036">MIQHNFYSFNLTKYLEKHNFSINEGDTAREVFNFVTRFLSPVEGNEGESVIKSTLTVGPPDLNSLSGAVEHSLTLDPDVLWPDLPEDPDPEEPGGGEEDPEEPGDGDEDPEEPGDGEEDPEEPGDGEEDPEEPGDGEEDPEEPGDGEEDPEEPGDGEEDPEEPGDGEEDPEEPGDGEEDPEEPGDGDEDPEEPGDEDEDPEAGEPGDGEEEPEAPVYINRSLIEFTTEYDLFYSEQLGWGDLTISQLGSEQVGLDFEQIDELTYTLQLPKELGHILESDTFKEAGFFGAFNVPLVDENGDYVFYEIEDLESFNQYVTTDLDTNSIHVEISKWADSLGYEITDEEYLYSQALSLSYDLEGVEGVHTIATAYTDGKLDLRTLDNQANLIEVDFDSGTDLPDIEPVPEPQPEPEPQPDDGDKDPDNDKVTPPGKNDGDKKDGDKKDGTKKDHKDGNKDKKDKYKKDKSKDKDKEEGGVLPKTATNDLAYALTGLAALLVGLAARFSSRFRKA</sequence>
<reference evidence="3" key="1">
    <citation type="submission" date="2022-06" db="EMBL/GenBank/DDBJ databases">
        <title>Alkalicoccobacillus porphyridii sp. nov., isolated from a marine red alga, Porphyridium purpureum and reclassification of Shouchella plakortidis and Shouchella gibsonii as Alkalicoccobacillus plakortidis comb. nov. and Alkalicoccobacillus gibsonii comb. nov.</title>
        <authorList>
            <person name="Kim K.H."/>
            <person name="Lee J.K."/>
            <person name="Han D.M."/>
            <person name="Baek J.H."/>
            <person name="Jeon C.O."/>
        </authorList>
    </citation>
    <scope>NUCLEOTIDE SEQUENCE</scope>
    <source>
        <strain evidence="3">DSM 19153</strain>
    </source>
</reference>